<gene>
    <name evidence="1" type="ORF">DL238_12605</name>
</gene>
<dbReference type="OrthoDB" id="2469560at2"/>
<dbReference type="Proteomes" id="UP000254101">
    <property type="component" value="Unassembled WGS sequence"/>
</dbReference>
<sequence length="242" mass="26491">MDLPTHPHAGMRLALSETLTTAGVTRVCTIGHPDPQTREVLAQFAGWGGELDILECACNATVFPPASGACAWIMPPVTNYYHAYRLLHGIRAICTKQEMPLLVVRPQLESAIARRDYYPGIPQVPPAWRHCSESCVMHGEASERATVKGGLRNGVLTAIEDFTQELWDEGTALAYTCLPAIGGFCALFDVEADWSPKLAHNLSRFHDGAAVAAMSERELREYLAIIERSRPNPSTRPDAAPQ</sequence>
<organism evidence="1 2">
    <name type="scientific">Alteriqipengyuania lutimaris</name>
    <dbReference type="NCBI Taxonomy" id="1538146"/>
    <lineage>
        <taxon>Bacteria</taxon>
        <taxon>Pseudomonadati</taxon>
        <taxon>Pseudomonadota</taxon>
        <taxon>Alphaproteobacteria</taxon>
        <taxon>Sphingomonadales</taxon>
        <taxon>Erythrobacteraceae</taxon>
        <taxon>Alteriqipengyuania</taxon>
    </lineage>
</organism>
<accession>A0A395LNW4</accession>
<dbReference type="EMBL" id="QRBB01000001">
    <property type="protein sequence ID" value="RDS78359.1"/>
    <property type="molecule type" value="Genomic_DNA"/>
</dbReference>
<evidence type="ECO:0000313" key="1">
    <source>
        <dbReference type="EMBL" id="RDS78359.1"/>
    </source>
</evidence>
<dbReference type="AlphaFoldDB" id="A0A395LNW4"/>
<name>A0A395LNW4_9SPHN</name>
<reference evidence="1 2" key="1">
    <citation type="submission" date="2018-07" db="EMBL/GenBank/DDBJ databases">
        <title>Erythrobacter nanhaiensis sp. nov., a novel member of the genus Erythrobacter isolated from the South China Sea.</title>
        <authorList>
            <person name="Chen X."/>
            <person name="Liu J."/>
        </authorList>
    </citation>
    <scope>NUCLEOTIDE SEQUENCE [LARGE SCALE GENOMIC DNA]</scope>
    <source>
        <strain evidence="1 2">S-5</strain>
    </source>
</reference>
<evidence type="ECO:0000313" key="2">
    <source>
        <dbReference type="Proteomes" id="UP000254101"/>
    </source>
</evidence>
<comment type="caution">
    <text evidence="1">The sequence shown here is derived from an EMBL/GenBank/DDBJ whole genome shotgun (WGS) entry which is preliminary data.</text>
</comment>
<proteinExistence type="predicted"/>
<dbReference type="RefSeq" id="WP_115492582.1">
    <property type="nucleotide sequence ID" value="NZ_JACHWW010000001.1"/>
</dbReference>
<keyword evidence="2" id="KW-1185">Reference proteome</keyword>
<protein>
    <submittedName>
        <fullName evidence="1">Uncharacterized protein</fullName>
    </submittedName>
</protein>